<dbReference type="EMBL" id="CAEZTH010000007">
    <property type="protein sequence ID" value="CAB4556629.1"/>
    <property type="molecule type" value="Genomic_DNA"/>
</dbReference>
<dbReference type="EMBL" id="CAEZVU010000011">
    <property type="protein sequence ID" value="CAB4629410.1"/>
    <property type="molecule type" value="Genomic_DNA"/>
</dbReference>
<dbReference type="AlphaFoldDB" id="A0A6J6IXY1"/>
<keyword evidence="1" id="KW-0472">Membrane</keyword>
<dbReference type="Pfam" id="PF20122">
    <property type="entry name" value="DUF6512"/>
    <property type="match status" value="1"/>
</dbReference>
<gene>
    <name evidence="2" type="ORF">UFOPK1639_00123</name>
    <name evidence="3" type="ORF">UFOPK2132_00126</name>
    <name evidence="4" type="ORF">UFOPK3389_00091</name>
</gene>
<feature type="transmembrane region" description="Helical" evidence="1">
    <location>
        <begin position="107"/>
        <end position="133"/>
    </location>
</feature>
<evidence type="ECO:0000313" key="4">
    <source>
        <dbReference type="EMBL" id="CAB4858057.1"/>
    </source>
</evidence>
<feature type="transmembrane region" description="Helical" evidence="1">
    <location>
        <begin position="139"/>
        <end position="158"/>
    </location>
</feature>
<sequence length="191" mass="21425">MTIDSVISFSLWMIVPLGLLGSVLHFLFDWTKHNRFIAFFSAVNESYWEHIKIAIWPVFLLQIVLFSLGGYQIASFVPAATIALYSIPVSMVGLVFLYKSVTKHNILWLDISIFFVCIAIAQSIFVLLLGQLAPTSGTVVMSSLFLLGLIVAFLLFTFQPPREPDVFLDPIKKDYGLRAHPDLDQGSSNRP</sequence>
<keyword evidence="1" id="KW-1133">Transmembrane helix</keyword>
<evidence type="ECO:0000313" key="3">
    <source>
        <dbReference type="EMBL" id="CAB4629410.1"/>
    </source>
</evidence>
<dbReference type="InterPro" id="IPR045407">
    <property type="entry name" value="DUF6512"/>
</dbReference>
<name>A0A6J6IXY1_9ZZZZ</name>
<accession>A0A6J6IXY1</accession>
<protein>
    <submittedName>
        <fullName evidence="3">Unannotated protein</fullName>
    </submittedName>
</protein>
<organism evidence="3">
    <name type="scientific">freshwater metagenome</name>
    <dbReference type="NCBI Taxonomy" id="449393"/>
    <lineage>
        <taxon>unclassified sequences</taxon>
        <taxon>metagenomes</taxon>
        <taxon>ecological metagenomes</taxon>
    </lineage>
</organism>
<proteinExistence type="predicted"/>
<feature type="transmembrane region" description="Helical" evidence="1">
    <location>
        <begin position="6"/>
        <end position="28"/>
    </location>
</feature>
<feature type="transmembrane region" description="Helical" evidence="1">
    <location>
        <begin position="53"/>
        <end position="73"/>
    </location>
</feature>
<reference evidence="3" key="1">
    <citation type="submission" date="2020-05" db="EMBL/GenBank/DDBJ databases">
        <authorList>
            <person name="Chiriac C."/>
            <person name="Salcher M."/>
            <person name="Ghai R."/>
            <person name="Kavagutti S V."/>
        </authorList>
    </citation>
    <scope>NUCLEOTIDE SEQUENCE</scope>
</reference>
<keyword evidence="1" id="KW-0812">Transmembrane</keyword>
<dbReference type="EMBL" id="CAFBLL010000007">
    <property type="protein sequence ID" value="CAB4858057.1"/>
    <property type="molecule type" value="Genomic_DNA"/>
</dbReference>
<evidence type="ECO:0000313" key="2">
    <source>
        <dbReference type="EMBL" id="CAB4556629.1"/>
    </source>
</evidence>
<feature type="transmembrane region" description="Helical" evidence="1">
    <location>
        <begin position="79"/>
        <end position="98"/>
    </location>
</feature>
<evidence type="ECO:0000256" key="1">
    <source>
        <dbReference type="SAM" id="Phobius"/>
    </source>
</evidence>